<dbReference type="AlphaFoldDB" id="A0A6S6T201"/>
<dbReference type="PANTHER" id="PTHR43390">
    <property type="entry name" value="SIGNAL PEPTIDASE I"/>
    <property type="match status" value="1"/>
</dbReference>
<keyword evidence="7" id="KW-0812">Transmembrane</keyword>
<dbReference type="Gene3D" id="2.10.109.10">
    <property type="entry name" value="Umud Fragment, subunit A"/>
    <property type="match status" value="1"/>
</dbReference>
<gene>
    <name evidence="9" type="ORF">HELGO_WM21473</name>
</gene>
<dbReference type="PANTHER" id="PTHR43390:SF1">
    <property type="entry name" value="CHLOROPLAST PROCESSING PEPTIDASE"/>
    <property type="match status" value="1"/>
</dbReference>
<comment type="subcellular location">
    <subcellularLocation>
        <location evidence="7">Membrane</location>
        <topology evidence="7">Single-pass type II membrane protein</topology>
    </subcellularLocation>
</comment>
<dbReference type="InterPro" id="IPR019533">
    <property type="entry name" value="Peptidase_S26"/>
</dbReference>
<dbReference type="PRINTS" id="PR00727">
    <property type="entry name" value="LEADERPTASE"/>
</dbReference>
<dbReference type="Pfam" id="PF10502">
    <property type="entry name" value="Peptidase_S26"/>
    <property type="match status" value="1"/>
</dbReference>
<dbReference type="EMBL" id="CACVAW010000048">
    <property type="protein sequence ID" value="CAA6812334.1"/>
    <property type="molecule type" value="Genomic_DNA"/>
</dbReference>
<feature type="active site" evidence="6">
    <location>
        <position position="107"/>
    </location>
</feature>
<dbReference type="InterPro" id="IPR019758">
    <property type="entry name" value="Pept_S26A_signal_pept_1_CS"/>
</dbReference>
<evidence type="ECO:0000256" key="3">
    <source>
        <dbReference type="ARBA" id="ARBA00013208"/>
    </source>
</evidence>
<proteinExistence type="inferred from homology"/>
<keyword evidence="7" id="KW-1133">Transmembrane helix</keyword>
<sequence length="278" mass="32703">MLNFLKKFYHWSNTWVGTIVIVLVLVMFFVQSFIIPTGSMKRTLLIGDMLFVKKFDYGIPIPHLPFLEVPILPDMFGTGQLIEGSKPKREDIVVFRYPKNPKQHFVKRCFATPNDEILFQDKKMYIRMSEGDEYMKSNYPNKIHVINAKLWVLNPYMDKYKGINYDSKEDTFNIALAHLSKNDFVMQPVITNVGNAFYYKVKEKEYFMVGDNRDHSYDSRFWGAVPYKYIVGKPWFVWMSVNSSDFSIRWNRIGKGINTLQNNERYIDKTIDLGSGRT</sequence>
<feature type="transmembrane region" description="Helical" evidence="7">
    <location>
        <begin position="15"/>
        <end position="35"/>
    </location>
</feature>
<evidence type="ECO:0000256" key="5">
    <source>
        <dbReference type="ARBA" id="ARBA00022801"/>
    </source>
</evidence>
<dbReference type="GO" id="GO:0016020">
    <property type="term" value="C:membrane"/>
    <property type="evidence" value="ECO:0007669"/>
    <property type="project" value="UniProtKB-SubCell"/>
</dbReference>
<evidence type="ECO:0000256" key="2">
    <source>
        <dbReference type="ARBA" id="ARBA00009370"/>
    </source>
</evidence>
<comment type="catalytic activity">
    <reaction evidence="1 7">
        <text>Cleavage of hydrophobic, N-terminal signal or leader sequences from secreted and periplasmic proteins.</text>
        <dbReference type="EC" id="3.4.21.89"/>
    </reaction>
</comment>
<evidence type="ECO:0000256" key="6">
    <source>
        <dbReference type="PIRSR" id="PIRSR600223-1"/>
    </source>
</evidence>
<dbReference type="NCBIfam" id="TIGR02227">
    <property type="entry name" value="sigpep_I_bact"/>
    <property type="match status" value="1"/>
</dbReference>
<reference evidence="9" key="1">
    <citation type="submission" date="2020-01" db="EMBL/GenBank/DDBJ databases">
        <authorList>
            <person name="Meier V. D."/>
            <person name="Meier V D."/>
        </authorList>
    </citation>
    <scope>NUCLEOTIDE SEQUENCE</scope>
    <source>
        <strain evidence="9">HLG_WM_MAG_12</strain>
    </source>
</reference>
<dbReference type="SUPFAM" id="SSF51306">
    <property type="entry name" value="LexA/Signal peptidase"/>
    <property type="match status" value="1"/>
</dbReference>
<dbReference type="GO" id="GO:0006465">
    <property type="term" value="P:signal peptide processing"/>
    <property type="evidence" value="ECO:0007669"/>
    <property type="project" value="InterPro"/>
</dbReference>
<dbReference type="InterPro" id="IPR036286">
    <property type="entry name" value="LexA/Signal_pep-like_sf"/>
</dbReference>
<comment type="similarity">
    <text evidence="2 7">Belongs to the peptidase S26 family.</text>
</comment>
<keyword evidence="5 7" id="KW-0378">Hydrolase</keyword>
<evidence type="ECO:0000256" key="7">
    <source>
        <dbReference type="RuleBase" id="RU362042"/>
    </source>
</evidence>
<dbReference type="EC" id="3.4.21.89" evidence="3 7"/>
<organism evidence="9">
    <name type="scientific">uncultured Campylobacterales bacterium</name>
    <dbReference type="NCBI Taxonomy" id="352960"/>
    <lineage>
        <taxon>Bacteria</taxon>
        <taxon>Pseudomonadati</taxon>
        <taxon>Campylobacterota</taxon>
        <taxon>Epsilonproteobacteria</taxon>
        <taxon>Campylobacterales</taxon>
        <taxon>environmental samples</taxon>
    </lineage>
</organism>
<name>A0A6S6T201_9BACT</name>
<keyword evidence="7" id="KW-0645">Protease</keyword>
<dbReference type="PROSITE" id="PS00761">
    <property type="entry name" value="SPASE_I_3"/>
    <property type="match status" value="1"/>
</dbReference>
<protein>
    <recommendedName>
        <fullName evidence="4 7">Signal peptidase I</fullName>
        <ecNumber evidence="3 7">3.4.21.89</ecNumber>
    </recommendedName>
</protein>
<evidence type="ECO:0000256" key="1">
    <source>
        <dbReference type="ARBA" id="ARBA00000677"/>
    </source>
</evidence>
<feature type="domain" description="Peptidase S26" evidence="8">
    <location>
        <begin position="10"/>
        <end position="238"/>
    </location>
</feature>
<dbReference type="CDD" id="cd06530">
    <property type="entry name" value="S26_SPase_I"/>
    <property type="match status" value="1"/>
</dbReference>
<dbReference type="GO" id="GO:0009003">
    <property type="term" value="F:signal peptidase activity"/>
    <property type="evidence" value="ECO:0007669"/>
    <property type="project" value="UniProtKB-EC"/>
</dbReference>
<evidence type="ECO:0000313" key="9">
    <source>
        <dbReference type="EMBL" id="CAA6812334.1"/>
    </source>
</evidence>
<evidence type="ECO:0000259" key="8">
    <source>
        <dbReference type="Pfam" id="PF10502"/>
    </source>
</evidence>
<feature type="active site" evidence="6">
    <location>
        <position position="39"/>
    </location>
</feature>
<dbReference type="InterPro" id="IPR000223">
    <property type="entry name" value="Pept_S26A_signal_pept_1"/>
</dbReference>
<evidence type="ECO:0000256" key="4">
    <source>
        <dbReference type="ARBA" id="ARBA00019232"/>
    </source>
</evidence>
<accession>A0A6S6T201</accession>
<dbReference type="GO" id="GO:0004252">
    <property type="term" value="F:serine-type endopeptidase activity"/>
    <property type="evidence" value="ECO:0007669"/>
    <property type="project" value="InterPro"/>
</dbReference>
<keyword evidence="7" id="KW-0472">Membrane</keyword>